<name>A0A0N4UV88_ENTVE</name>
<accession>A0A0N4UV88</accession>
<reference evidence="2 3" key="2">
    <citation type="submission" date="2018-10" db="EMBL/GenBank/DDBJ databases">
        <authorList>
            <consortium name="Pathogen Informatics"/>
        </authorList>
    </citation>
    <scope>NUCLEOTIDE SEQUENCE [LARGE SCALE GENOMIC DNA]</scope>
</reference>
<proteinExistence type="predicted"/>
<protein>
    <submittedName>
        <fullName evidence="2 4">Uncharacterized protein</fullName>
    </submittedName>
</protein>
<organism evidence="4">
    <name type="scientific">Enterobius vermicularis</name>
    <name type="common">Human pinworm</name>
    <dbReference type="NCBI Taxonomy" id="51028"/>
    <lineage>
        <taxon>Eukaryota</taxon>
        <taxon>Metazoa</taxon>
        <taxon>Ecdysozoa</taxon>
        <taxon>Nematoda</taxon>
        <taxon>Chromadorea</taxon>
        <taxon>Rhabditida</taxon>
        <taxon>Spirurina</taxon>
        <taxon>Oxyuridomorpha</taxon>
        <taxon>Oxyuroidea</taxon>
        <taxon>Oxyuridae</taxon>
        <taxon>Enterobius</taxon>
    </lineage>
</organism>
<reference evidence="4" key="1">
    <citation type="submission" date="2017-02" db="UniProtKB">
        <authorList>
            <consortium name="WormBaseParasite"/>
        </authorList>
    </citation>
    <scope>IDENTIFICATION</scope>
</reference>
<evidence type="ECO:0000313" key="2">
    <source>
        <dbReference type="EMBL" id="VDD85910.1"/>
    </source>
</evidence>
<sequence>MFRIADQAAISRTRTPGSVRASGSTGSCGSNRDRDKNLQFSFVATSTPLSDCLNTVGGKSKFLFFVVMLDVPSLDIRITSHASSTRSSSKRFAEIFTGGAAEPSPITCEEILTTPDILGIKKNGKVDWKRQRFLHCLSLGATIKVRFLWNTDLEFDFLKQGSIEEATH</sequence>
<evidence type="ECO:0000313" key="4">
    <source>
        <dbReference type="WBParaSite" id="EVEC_0000134501-mRNA-1"/>
    </source>
</evidence>
<feature type="region of interest" description="Disordered" evidence="1">
    <location>
        <begin position="11"/>
        <end position="32"/>
    </location>
</feature>
<dbReference type="EMBL" id="UXUI01007162">
    <property type="protein sequence ID" value="VDD85910.1"/>
    <property type="molecule type" value="Genomic_DNA"/>
</dbReference>
<keyword evidence="3" id="KW-1185">Reference proteome</keyword>
<feature type="compositionally biased region" description="Polar residues" evidence="1">
    <location>
        <begin position="11"/>
        <end position="30"/>
    </location>
</feature>
<dbReference type="WBParaSite" id="EVEC_0000134501-mRNA-1">
    <property type="protein sequence ID" value="EVEC_0000134501-mRNA-1"/>
    <property type="gene ID" value="EVEC_0000134501"/>
</dbReference>
<evidence type="ECO:0000256" key="1">
    <source>
        <dbReference type="SAM" id="MobiDB-lite"/>
    </source>
</evidence>
<gene>
    <name evidence="2" type="ORF">EVEC_LOCUS1053</name>
</gene>
<dbReference type="AlphaFoldDB" id="A0A0N4UV88"/>
<dbReference type="Proteomes" id="UP000274131">
    <property type="component" value="Unassembled WGS sequence"/>
</dbReference>
<evidence type="ECO:0000313" key="3">
    <source>
        <dbReference type="Proteomes" id="UP000274131"/>
    </source>
</evidence>